<dbReference type="EMBL" id="AP023440">
    <property type="protein sequence ID" value="BCL33330.1"/>
    <property type="molecule type" value="Genomic_DNA"/>
</dbReference>
<dbReference type="Proteomes" id="UP000516444">
    <property type="component" value="Chromosome"/>
</dbReference>
<evidence type="ECO:0000259" key="1">
    <source>
        <dbReference type="PROSITE" id="PS51677"/>
    </source>
</evidence>
<dbReference type="PANTHER" id="PTHR47561:SF1">
    <property type="entry name" value="POLYSACCHARIDE DEACETYLASE FAMILY PROTEIN (AFU_ORTHOLOGUE AFUA_6G05030)"/>
    <property type="match status" value="1"/>
</dbReference>
<dbReference type="InterPro" id="IPR011330">
    <property type="entry name" value="Glyco_hydro/deAcase_b/a-brl"/>
</dbReference>
<dbReference type="InterPro" id="IPR037950">
    <property type="entry name" value="PgdA-like"/>
</dbReference>
<dbReference type="KEGG" id="sgm:GCM10017557_81890"/>
<proteinExistence type="predicted"/>
<gene>
    <name evidence="2" type="ORF">GCM10017557_81890</name>
</gene>
<protein>
    <submittedName>
        <fullName evidence="2">Polysaccharide deacetylase</fullName>
    </submittedName>
</protein>
<dbReference type="Gene3D" id="3.20.20.370">
    <property type="entry name" value="Glycoside hydrolase/deacetylase"/>
    <property type="match status" value="1"/>
</dbReference>
<sequence length="299" mass="33567">MTEQQPWQWEEPTWREHVGHVRAGRPLRPESWPGGAKVAVALSFDSDHETIPLRDGEVLPGKLSQGEYGARVGVPRILRLLERFGAPSTFFVPAVSALLHEGEVKSYVDAGHEIALHGWIHERNTQLPPEAERDLTFRAADTLESLAGTRPVGIRTPSWDFSPHSLRIIRELGLAYDSSLMADDDCYEIVADGEPTGIVEVPTEWIRDDTPYFTMDRFTTLRPHTTPRGVLTIWREEFDGAYAGGGVFQLTLHPHCIGHRSRISILAELLEHIASHEDVWFATHAQIADHVRTGKVLSR</sequence>
<dbReference type="RefSeq" id="WP_190854916.1">
    <property type="nucleotide sequence ID" value="NZ_AP023440.1"/>
</dbReference>
<organism evidence="2 3">
    <name type="scientific">Streptomyces aurantiacus</name>
    <dbReference type="NCBI Taxonomy" id="47760"/>
    <lineage>
        <taxon>Bacteria</taxon>
        <taxon>Bacillati</taxon>
        <taxon>Actinomycetota</taxon>
        <taxon>Actinomycetes</taxon>
        <taxon>Kitasatosporales</taxon>
        <taxon>Streptomycetaceae</taxon>
        <taxon>Streptomyces</taxon>
        <taxon>Streptomyces aurantiacus group</taxon>
    </lineage>
</organism>
<accession>A0A7G1PH79</accession>
<dbReference type="Pfam" id="PF01522">
    <property type="entry name" value="Polysacc_deac_1"/>
    <property type="match status" value="1"/>
</dbReference>
<dbReference type="GO" id="GO:0005975">
    <property type="term" value="P:carbohydrate metabolic process"/>
    <property type="evidence" value="ECO:0007669"/>
    <property type="project" value="InterPro"/>
</dbReference>
<feature type="domain" description="NodB homology" evidence="1">
    <location>
        <begin position="60"/>
        <end position="299"/>
    </location>
</feature>
<dbReference type="AlphaFoldDB" id="A0A7G1PH79"/>
<dbReference type="SUPFAM" id="SSF88713">
    <property type="entry name" value="Glycoside hydrolase/deacetylase"/>
    <property type="match status" value="1"/>
</dbReference>
<keyword evidence="3" id="KW-1185">Reference proteome</keyword>
<evidence type="ECO:0000313" key="3">
    <source>
        <dbReference type="Proteomes" id="UP000516444"/>
    </source>
</evidence>
<dbReference type="PROSITE" id="PS51677">
    <property type="entry name" value="NODB"/>
    <property type="match status" value="1"/>
</dbReference>
<reference evidence="2 3" key="1">
    <citation type="journal article" date="2014" name="Int. J. Syst. Evol. Microbiol.">
        <title>Complete genome sequence of Corynebacterium casei LMG S-19264T (=DSM 44701T), isolated from a smear-ripened cheese.</title>
        <authorList>
            <consortium name="US DOE Joint Genome Institute (JGI-PGF)"/>
            <person name="Walter F."/>
            <person name="Albersmeier A."/>
            <person name="Kalinowski J."/>
            <person name="Ruckert C."/>
        </authorList>
    </citation>
    <scope>NUCLEOTIDE SEQUENCE [LARGE SCALE GENOMIC DNA]</scope>
    <source>
        <strain evidence="2 3">JCM 4677</strain>
    </source>
</reference>
<dbReference type="GO" id="GO:0016810">
    <property type="term" value="F:hydrolase activity, acting on carbon-nitrogen (but not peptide) bonds"/>
    <property type="evidence" value="ECO:0007669"/>
    <property type="project" value="InterPro"/>
</dbReference>
<dbReference type="PANTHER" id="PTHR47561">
    <property type="entry name" value="POLYSACCHARIDE DEACETYLASE FAMILY PROTEIN (AFU_ORTHOLOGUE AFUA_6G05030)"/>
    <property type="match status" value="1"/>
</dbReference>
<name>A0A7G1PH79_9ACTN</name>
<dbReference type="CDD" id="cd10938">
    <property type="entry name" value="CE4_HpPgdA_like"/>
    <property type="match status" value="1"/>
</dbReference>
<dbReference type="InterPro" id="IPR002509">
    <property type="entry name" value="NODB_dom"/>
</dbReference>
<evidence type="ECO:0000313" key="2">
    <source>
        <dbReference type="EMBL" id="BCL33330.1"/>
    </source>
</evidence>